<organism evidence="1 2">
    <name type="scientific">Cenococcum geophilum 1.58</name>
    <dbReference type="NCBI Taxonomy" id="794803"/>
    <lineage>
        <taxon>Eukaryota</taxon>
        <taxon>Fungi</taxon>
        <taxon>Dikarya</taxon>
        <taxon>Ascomycota</taxon>
        <taxon>Pezizomycotina</taxon>
        <taxon>Dothideomycetes</taxon>
        <taxon>Pleosporomycetidae</taxon>
        <taxon>Gloniales</taxon>
        <taxon>Gloniaceae</taxon>
        <taxon>Cenococcum</taxon>
    </lineage>
</organism>
<dbReference type="EMBL" id="KV748243">
    <property type="protein sequence ID" value="OCK88444.1"/>
    <property type="molecule type" value="Genomic_DNA"/>
</dbReference>
<reference evidence="1 2" key="1">
    <citation type="journal article" date="2016" name="Nat. Commun.">
        <title>Ectomycorrhizal ecology is imprinted in the genome of the dominant symbiotic fungus Cenococcum geophilum.</title>
        <authorList>
            <consortium name="DOE Joint Genome Institute"/>
            <person name="Peter M."/>
            <person name="Kohler A."/>
            <person name="Ohm R.A."/>
            <person name="Kuo A."/>
            <person name="Krutzmann J."/>
            <person name="Morin E."/>
            <person name="Arend M."/>
            <person name="Barry K.W."/>
            <person name="Binder M."/>
            <person name="Choi C."/>
            <person name="Clum A."/>
            <person name="Copeland A."/>
            <person name="Grisel N."/>
            <person name="Haridas S."/>
            <person name="Kipfer T."/>
            <person name="LaButti K."/>
            <person name="Lindquist E."/>
            <person name="Lipzen A."/>
            <person name="Maire R."/>
            <person name="Meier B."/>
            <person name="Mihaltcheva S."/>
            <person name="Molinier V."/>
            <person name="Murat C."/>
            <person name="Poggeler S."/>
            <person name="Quandt C.A."/>
            <person name="Sperisen C."/>
            <person name="Tritt A."/>
            <person name="Tisserant E."/>
            <person name="Crous P.W."/>
            <person name="Henrissat B."/>
            <person name="Nehls U."/>
            <person name="Egli S."/>
            <person name="Spatafora J.W."/>
            <person name="Grigoriev I.V."/>
            <person name="Martin F.M."/>
        </authorList>
    </citation>
    <scope>NUCLEOTIDE SEQUENCE [LARGE SCALE GENOMIC DNA]</scope>
    <source>
        <strain evidence="1 2">1.58</strain>
    </source>
</reference>
<evidence type="ECO:0000313" key="2">
    <source>
        <dbReference type="Proteomes" id="UP000250078"/>
    </source>
</evidence>
<name>A0ACC8EPT9_9PEZI</name>
<sequence>MLRDAIDTLISQGGLTDMGSIQPPKARELEYQIAILDNENHDACGKEKKEGRKGRVGSQSLRLKLRCSVDGGYWDSQGRGFMEEFDVELFTPPGARSASWSAIGPAGEVPTKPRGEECAQKIRSWLDNCDRNHKLCQTSRPPNQAGPLPKRVLDLSDNRILLAESSGRIGHYVALSHSWGKEELLTTTKDTLFERMRGIDFQDLPQTFRDAVNITRWLGIRYLWIDSLCIVQGDKLDWEQQSAAMADIYSGCYLNIATTRSLNAFEGCLGARWTSRDTLEWADTVTKETDPLTKETISRIRKCEVRSFRVPTNSRRTSQAIRIRLALDSSHEVVGTARWDRKHKETAPLLQRAWVYQEQALSPRTVHLHANEMVWVCKVEQLCECKTLDGKPPGKDSWSAFKNRVASLGELTTKQELHGLWRTIVEEHSLLNLTYESDRLPSLFGLASRFANNFPQQERYLAGVWESDLPRGLLWAAGDNKQAAGPMRQKLSKAFGVPSWSWAALTWGCNASGMDWEAESKPKPTSWAPTVTYEQDSRLSIISASSTVDKGNIYGAISGGSIVLEGAVCAVVKIGFSKDHFDAEYDTESDDESDSSSEEWYTAVEEDDAKYDAENEDNDDDEESDKESYEDSDEDSDEDIRDDYRETGNADTSQWVSYAPYSSDSDEEHSSAEIHIPPSIPPKAPSVPMSTNISPYLLSPPNRPQAMIAPNKMLAPLTSSTLSSTLPSPIIKPQSPTSSSVSSSPSSSRSSRSSSVSSYLTSPLHKPLILDLLSRARSRSRPRSSQSSRSTTSISSSIQSYVTAEPYNVFNSLRLSYDTVEDQHAIETAKDVEGGTVYCLYIGTFTETFDDEDENPQLRHRGLILRPSSRVPGAFERIGRWTQYIEHWVKNKEVFTRESKIIRVEIV</sequence>
<proteinExistence type="predicted"/>
<gene>
    <name evidence="1" type="ORF">K441DRAFT_646873</name>
</gene>
<evidence type="ECO:0000313" key="1">
    <source>
        <dbReference type="EMBL" id="OCK88444.1"/>
    </source>
</evidence>
<accession>A0ACC8EPT9</accession>
<dbReference type="Proteomes" id="UP000250078">
    <property type="component" value="Unassembled WGS sequence"/>
</dbReference>
<protein>
    <submittedName>
        <fullName evidence="1">HET-domain-containing protein</fullName>
    </submittedName>
</protein>
<keyword evidence="2" id="KW-1185">Reference proteome</keyword>